<dbReference type="Pfam" id="PF25273">
    <property type="entry name" value="DUF7869"/>
    <property type="match status" value="1"/>
</dbReference>
<organism evidence="2 3">
    <name type="scientific">Acropora cervicornis</name>
    <name type="common">Staghorn coral</name>
    <dbReference type="NCBI Taxonomy" id="6130"/>
    <lineage>
        <taxon>Eukaryota</taxon>
        <taxon>Metazoa</taxon>
        <taxon>Cnidaria</taxon>
        <taxon>Anthozoa</taxon>
        <taxon>Hexacorallia</taxon>
        <taxon>Scleractinia</taxon>
        <taxon>Astrocoeniina</taxon>
        <taxon>Acroporidae</taxon>
        <taxon>Acropora</taxon>
    </lineage>
</organism>
<dbReference type="PANTHER" id="PTHR34415">
    <property type="entry name" value="INTEGRASE CATALYTIC DOMAIN-CONTAINING PROTEIN"/>
    <property type="match status" value="1"/>
</dbReference>
<dbReference type="EMBL" id="JARQWQ010000115">
    <property type="protein sequence ID" value="KAK2550081.1"/>
    <property type="molecule type" value="Genomic_DNA"/>
</dbReference>
<proteinExistence type="predicted"/>
<dbReference type="AlphaFoldDB" id="A0AAD9UU62"/>
<dbReference type="Proteomes" id="UP001249851">
    <property type="component" value="Unassembled WGS sequence"/>
</dbReference>
<evidence type="ECO:0000313" key="2">
    <source>
        <dbReference type="EMBL" id="KAK2550081.1"/>
    </source>
</evidence>
<reference evidence="2" key="1">
    <citation type="journal article" date="2023" name="G3 (Bethesda)">
        <title>Whole genome assembly and annotation of the endangered Caribbean coral Acropora cervicornis.</title>
        <authorList>
            <person name="Selwyn J.D."/>
            <person name="Vollmer S.V."/>
        </authorList>
    </citation>
    <scope>NUCLEOTIDE SEQUENCE</scope>
    <source>
        <strain evidence="2">K2</strain>
    </source>
</reference>
<dbReference type="PANTHER" id="PTHR34415:SF1">
    <property type="entry name" value="INTEGRASE CATALYTIC DOMAIN-CONTAINING PROTEIN"/>
    <property type="match status" value="1"/>
</dbReference>
<reference evidence="2" key="2">
    <citation type="journal article" date="2023" name="Science">
        <title>Genomic signatures of disease resistance in endangered staghorn corals.</title>
        <authorList>
            <person name="Vollmer S.V."/>
            <person name="Selwyn J.D."/>
            <person name="Despard B.A."/>
            <person name="Roesel C.L."/>
        </authorList>
    </citation>
    <scope>NUCLEOTIDE SEQUENCE</scope>
    <source>
        <strain evidence="2">K2</strain>
    </source>
</reference>
<keyword evidence="3" id="KW-1185">Reference proteome</keyword>
<comment type="caution">
    <text evidence="2">The sequence shown here is derived from an EMBL/GenBank/DDBJ whole genome shotgun (WGS) entry which is preliminary data.</text>
</comment>
<accession>A0AAD9UU62</accession>
<protein>
    <recommendedName>
        <fullName evidence="1">DUF7869 domain-containing protein</fullName>
    </recommendedName>
</protein>
<gene>
    <name evidence="2" type="ORF">P5673_029266</name>
</gene>
<name>A0AAD9UU62_ACRCE</name>
<evidence type="ECO:0000313" key="3">
    <source>
        <dbReference type="Proteomes" id="UP001249851"/>
    </source>
</evidence>
<evidence type="ECO:0000259" key="1">
    <source>
        <dbReference type="Pfam" id="PF25273"/>
    </source>
</evidence>
<dbReference type="InterPro" id="IPR057191">
    <property type="entry name" value="DUF7869"/>
</dbReference>
<feature type="domain" description="DUF7869" evidence="1">
    <location>
        <begin position="115"/>
        <end position="295"/>
    </location>
</feature>
<sequence>MVVSKPMTDLCVTCQQNTNRLQRAANLPESGKAELLRDHQDHIESAQREREFYRSSCTNSQETLDNIGGYALSHTNQNVCSLKATIHYSFDFAQQFHIPSNPMQPGPVYFKTPQKCGIFGVMCEAIPQQVNFLIDEAATTGKGANATISYVHYYFKHHGLGETDTHLNADNCAGQNKNNFFVWYLAWKIMMNLHDTVLYLFLIAGHTKFGPDRCFGMIKKSYKVTYVSSIFELARLVENSRSIGINKAQLVGTHDGRVIVPVYDWTSFLEPYFKRIPNIKKYHHFRFSKDSPGMVFCKELVTSPEQPFMLLKDQVNLPPPSVLPPTIRPDGLSQERKNYLFREIRQFCKPGTEDLVAPAP</sequence>